<keyword evidence="2" id="KW-1185">Reference proteome</keyword>
<dbReference type="Proteomes" id="UP000183832">
    <property type="component" value="Unassembled WGS sequence"/>
</dbReference>
<protein>
    <submittedName>
        <fullName evidence="1">CLUMA_CG013785, isoform A</fullName>
    </submittedName>
</protein>
<sequence length="62" mass="7043">MNGTFCCCFCFSYFRLRAQLESYHRTSTPTLLLSNGSSHQLRDERKINFDCLSSLGSDQAGK</sequence>
<accession>A0A1J1ILT2</accession>
<dbReference type="EMBL" id="CVRI01000054">
    <property type="protein sequence ID" value="CRL00524.1"/>
    <property type="molecule type" value="Genomic_DNA"/>
</dbReference>
<dbReference type="AlphaFoldDB" id="A0A1J1ILT2"/>
<proteinExistence type="predicted"/>
<gene>
    <name evidence="1" type="ORF">CLUMA_CG013785</name>
</gene>
<evidence type="ECO:0000313" key="2">
    <source>
        <dbReference type="Proteomes" id="UP000183832"/>
    </source>
</evidence>
<name>A0A1J1ILT2_9DIPT</name>
<evidence type="ECO:0000313" key="1">
    <source>
        <dbReference type="EMBL" id="CRL00524.1"/>
    </source>
</evidence>
<reference evidence="1 2" key="1">
    <citation type="submission" date="2015-04" db="EMBL/GenBank/DDBJ databases">
        <authorList>
            <person name="Syromyatnikov M.Y."/>
            <person name="Popov V.N."/>
        </authorList>
    </citation>
    <scope>NUCLEOTIDE SEQUENCE [LARGE SCALE GENOMIC DNA]</scope>
</reference>
<organism evidence="1 2">
    <name type="scientific">Clunio marinus</name>
    <dbReference type="NCBI Taxonomy" id="568069"/>
    <lineage>
        <taxon>Eukaryota</taxon>
        <taxon>Metazoa</taxon>
        <taxon>Ecdysozoa</taxon>
        <taxon>Arthropoda</taxon>
        <taxon>Hexapoda</taxon>
        <taxon>Insecta</taxon>
        <taxon>Pterygota</taxon>
        <taxon>Neoptera</taxon>
        <taxon>Endopterygota</taxon>
        <taxon>Diptera</taxon>
        <taxon>Nematocera</taxon>
        <taxon>Chironomoidea</taxon>
        <taxon>Chironomidae</taxon>
        <taxon>Clunio</taxon>
    </lineage>
</organism>